<organism evidence="1 2">
    <name type="scientific">Peronospora belbahrii</name>
    <dbReference type="NCBI Taxonomy" id="622444"/>
    <lineage>
        <taxon>Eukaryota</taxon>
        <taxon>Sar</taxon>
        <taxon>Stramenopiles</taxon>
        <taxon>Oomycota</taxon>
        <taxon>Peronosporomycetes</taxon>
        <taxon>Peronosporales</taxon>
        <taxon>Peronosporaceae</taxon>
        <taxon>Peronospora</taxon>
    </lineage>
</organism>
<reference evidence="1" key="1">
    <citation type="submission" date="2021-11" db="EMBL/GenBank/DDBJ databases">
        <authorList>
            <person name="Islam A."/>
            <person name="Islam S."/>
            <person name="Flora M.S."/>
            <person name="Rahman M."/>
            <person name="Ziaur R.M."/>
            <person name="Epstein J.H."/>
            <person name="Hassan M."/>
            <person name="Klassen M."/>
            <person name="Woodard K."/>
            <person name="Webb A."/>
            <person name="Webby R.J."/>
            <person name="El Zowalaty M.E."/>
        </authorList>
    </citation>
    <scope>NUCLEOTIDE SEQUENCE</scope>
    <source>
        <strain evidence="1">Pbs3</strain>
    </source>
</reference>
<dbReference type="Proteomes" id="UP001160483">
    <property type="component" value="Unassembled WGS sequence"/>
</dbReference>
<dbReference type="EMBL" id="CAKKTJ010000179">
    <property type="protein sequence ID" value="CAH0477575.1"/>
    <property type="molecule type" value="Genomic_DNA"/>
</dbReference>
<evidence type="ECO:0000313" key="1">
    <source>
        <dbReference type="EMBL" id="CAH0477575.1"/>
    </source>
</evidence>
<evidence type="ECO:0000313" key="2">
    <source>
        <dbReference type="Proteomes" id="UP001160483"/>
    </source>
</evidence>
<proteinExistence type="predicted"/>
<protein>
    <submittedName>
        <fullName evidence="1">Uncharacterized protein</fullName>
    </submittedName>
</protein>
<gene>
    <name evidence="1" type="ORF">PBS003_LOCUS4318</name>
</gene>
<comment type="caution">
    <text evidence="1">The sequence shown here is derived from an EMBL/GenBank/DDBJ whole genome shotgun (WGS) entry which is preliminary data.</text>
</comment>
<accession>A0AAU9KW32</accession>
<dbReference type="AlphaFoldDB" id="A0AAU9KW32"/>
<sequence>MVEATKNKIVGNLVSSCCFVYIGFASFPSGCRGDDVLDNQPADPLNFMLTFSIRPQDLMKCVAWRRASLPID</sequence>
<name>A0AAU9KW32_9STRA</name>